<dbReference type="EMBL" id="JACAZI010000006">
    <property type="protein sequence ID" value="KAF7358343.1"/>
    <property type="molecule type" value="Genomic_DNA"/>
</dbReference>
<protein>
    <submittedName>
        <fullName evidence="2">Uncharacterized protein</fullName>
    </submittedName>
</protein>
<feature type="compositionally biased region" description="Basic and acidic residues" evidence="1">
    <location>
        <begin position="409"/>
        <end position="422"/>
    </location>
</feature>
<dbReference type="AlphaFoldDB" id="A0A8H6YEP4"/>
<comment type="caution">
    <text evidence="2">The sequence shown here is derived from an EMBL/GenBank/DDBJ whole genome shotgun (WGS) entry which is preliminary data.</text>
</comment>
<evidence type="ECO:0000313" key="2">
    <source>
        <dbReference type="EMBL" id="KAF7358343.1"/>
    </source>
</evidence>
<accession>A0A8H6YEP4</accession>
<feature type="region of interest" description="Disordered" evidence="1">
    <location>
        <begin position="1"/>
        <end position="87"/>
    </location>
</feature>
<feature type="compositionally biased region" description="Basic residues" evidence="1">
    <location>
        <begin position="437"/>
        <end position="456"/>
    </location>
</feature>
<feature type="compositionally biased region" description="Acidic residues" evidence="1">
    <location>
        <begin position="423"/>
        <end position="433"/>
    </location>
</feature>
<dbReference type="Proteomes" id="UP000620124">
    <property type="component" value="Unassembled WGS sequence"/>
</dbReference>
<dbReference type="OrthoDB" id="3018019at2759"/>
<reference evidence="2" key="1">
    <citation type="submission" date="2020-05" db="EMBL/GenBank/DDBJ databases">
        <title>Mycena genomes resolve the evolution of fungal bioluminescence.</title>
        <authorList>
            <person name="Tsai I.J."/>
        </authorList>
    </citation>
    <scope>NUCLEOTIDE SEQUENCE</scope>
    <source>
        <strain evidence="2">CCC161011</strain>
    </source>
</reference>
<keyword evidence="3" id="KW-1185">Reference proteome</keyword>
<sequence length="465" mass="51366">MVKTSADKSAEDASEKAKTSKASTSVQLKMKELQITTDPPPGFELLSLKHKAAQAQPAEDSDDDDESSVLSTPPPSTKPLSGELDDEVDVEEKNLLRSPGGNGKFDVQPEVLLKIIGLGEASQEVPIPGVNILTSQTSGGSLVHQTALAELLPALIENHTPMKARGGRFMRLGLHSGEERSWMDVGSVEQHANKMPIKALAFGPAKFLEVKPTGKGYYTADIFYDPGESASAVPAQPAPAEAGPSQIHFTGSGSDKPFEIAQVRAKEATENQAGNMKRLHEFLLEKANVDLETYPHATADTMAEALLQYNKYEEVLQVFKPWANKKGYDVPMSSPKFPGQHFTKRQIQDALVVKPATINNISLYFERKRLRHTPEAFHWFKDNSETNGDMYNTMAPVDWNEELAKNERRALREERKRRREEDSGSDESDEESDPAPKKKKSKGKGKAVEKKKKHSKKGYDSDNLD</sequence>
<name>A0A8H6YEP4_9AGAR</name>
<proteinExistence type="predicted"/>
<evidence type="ECO:0000313" key="3">
    <source>
        <dbReference type="Proteomes" id="UP000620124"/>
    </source>
</evidence>
<feature type="compositionally biased region" description="Basic and acidic residues" evidence="1">
    <location>
        <begin position="1"/>
        <end position="18"/>
    </location>
</feature>
<gene>
    <name evidence="2" type="ORF">MVEN_00883900</name>
</gene>
<evidence type="ECO:0000256" key="1">
    <source>
        <dbReference type="SAM" id="MobiDB-lite"/>
    </source>
</evidence>
<feature type="region of interest" description="Disordered" evidence="1">
    <location>
        <begin position="409"/>
        <end position="465"/>
    </location>
</feature>
<organism evidence="2 3">
    <name type="scientific">Mycena venus</name>
    <dbReference type="NCBI Taxonomy" id="2733690"/>
    <lineage>
        <taxon>Eukaryota</taxon>
        <taxon>Fungi</taxon>
        <taxon>Dikarya</taxon>
        <taxon>Basidiomycota</taxon>
        <taxon>Agaricomycotina</taxon>
        <taxon>Agaricomycetes</taxon>
        <taxon>Agaricomycetidae</taxon>
        <taxon>Agaricales</taxon>
        <taxon>Marasmiineae</taxon>
        <taxon>Mycenaceae</taxon>
        <taxon>Mycena</taxon>
    </lineage>
</organism>